<evidence type="ECO:0000256" key="6">
    <source>
        <dbReference type="ARBA" id="ARBA00022679"/>
    </source>
</evidence>
<keyword evidence="6" id="KW-0808">Transferase</keyword>
<dbReference type="Proteomes" id="UP001235343">
    <property type="component" value="Unassembled WGS sequence"/>
</dbReference>
<comment type="subcellular location">
    <subcellularLocation>
        <location evidence="2">Cell membrane</location>
        <topology evidence="2">Multi-pass membrane protein</topology>
    </subcellularLocation>
</comment>
<evidence type="ECO:0000256" key="10">
    <source>
        <dbReference type="ARBA" id="ARBA00023012"/>
    </source>
</evidence>
<keyword evidence="4" id="KW-1003">Cell membrane</keyword>
<evidence type="ECO:0000256" key="4">
    <source>
        <dbReference type="ARBA" id="ARBA00022475"/>
    </source>
</evidence>
<dbReference type="Pfam" id="PF00672">
    <property type="entry name" value="HAMP"/>
    <property type="match status" value="1"/>
</dbReference>
<proteinExistence type="predicted"/>
<evidence type="ECO:0000256" key="12">
    <source>
        <dbReference type="SAM" id="Phobius"/>
    </source>
</evidence>
<dbReference type="RefSeq" id="WP_285933182.1">
    <property type="nucleotide sequence ID" value="NZ_JASTZU010000049.1"/>
</dbReference>
<keyword evidence="12" id="KW-0812">Transmembrane</keyword>
<reference evidence="15 16" key="1">
    <citation type="submission" date="2023-06" db="EMBL/GenBank/DDBJ databases">
        <title>Aquibacillus rhizosphaerae LR5S19.</title>
        <authorList>
            <person name="Sun J.-Q."/>
        </authorList>
    </citation>
    <scope>NUCLEOTIDE SEQUENCE [LARGE SCALE GENOMIC DNA]</scope>
    <source>
        <strain evidence="15 16">LR5S19</strain>
    </source>
</reference>
<name>A0ABT7LBH9_9BACI</name>
<evidence type="ECO:0000256" key="8">
    <source>
        <dbReference type="ARBA" id="ARBA00022777"/>
    </source>
</evidence>
<dbReference type="SUPFAM" id="SSF55874">
    <property type="entry name" value="ATPase domain of HSP90 chaperone/DNA topoisomerase II/histidine kinase"/>
    <property type="match status" value="1"/>
</dbReference>
<dbReference type="EMBL" id="JASTZU010000049">
    <property type="protein sequence ID" value="MDL4841896.1"/>
    <property type="molecule type" value="Genomic_DNA"/>
</dbReference>
<dbReference type="SMART" id="SM00387">
    <property type="entry name" value="HATPase_c"/>
    <property type="match status" value="1"/>
</dbReference>
<dbReference type="GO" id="GO:0016301">
    <property type="term" value="F:kinase activity"/>
    <property type="evidence" value="ECO:0007669"/>
    <property type="project" value="UniProtKB-KW"/>
</dbReference>
<evidence type="ECO:0000313" key="16">
    <source>
        <dbReference type="Proteomes" id="UP001235343"/>
    </source>
</evidence>
<evidence type="ECO:0000259" key="13">
    <source>
        <dbReference type="PROSITE" id="PS50109"/>
    </source>
</evidence>
<evidence type="ECO:0000256" key="3">
    <source>
        <dbReference type="ARBA" id="ARBA00012438"/>
    </source>
</evidence>
<feature type="transmembrane region" description="Helical" evidence="12">
    <location>
        <begin position="21"/>
        <end position="41"/>
    </location>
</feature>
<keyword evidence="9" id="KW-0067">ATP-binding</keyword>
<dbReference type="CDD" id="cd06225">
    <property type="entry name" value="HAMP"/>
    <property type="match status" value="1"/>
</dbReference>
<comment type="caution">
    <text evidence="15">The sequence shown here is derived from an EMBL/GenBank/DDBJ whole genome shotgun (WGS) entry which is preliminary data.</text>
</comment>
<dbReference type="PANTHER" id="PTHR34220">
    <property type="entry name" value="SENSOR HISTIDINE KINASE YPDA"/>
    <property type="match status" value="1"/>
</dbReference>
<protein>
    <recommendedName>
        <fullName evidence="3">histidine kinase</fullName>
        <ecNumber evidence="3">2.7.13.3</ecNumber>
    </recommendedName>
</protein>
<dbReference type="Gene3D" id="3.30.565.10">
    <property type="entry name" value="Histidine kinase-like ATPase, C-terminal domain"/>
    <property type="match status" value="1"/>
</dbReference>
<organism evidence="15 16">
    <name type="scientific">Aquibacillus rhizosphaerae</name>
    <dbReference type="NCBI Taxonomy" id="3051431"/>
    <lineage>
        <taxon>Bacteria</taxon>
        <taxon>Bacillati</taxon>
        <taxon>Bacillota</taxon>
        <taxon>Bacilli</taxon>
        <taxon>Bacillales</taxon>
        <taxon>Bacillaceae</taxon>
        <taxon>Aquibacillus</taxon>
    </lineage>
</organism>
<evidence type="ECO:0000256" key="7">
    <source>
        <dbReference type="ARBA" id="ARBA00022741"/>
    </source>
</evidence>
<sequence>MHLFDKVFSIFDDMKVRYKLLGIYIIVTLVPILLVGIYLNYGMREVVLNNTLSETNANIDKLELQLNNIIDRATNISDLIYINKDLESLLLEEYENNLEIYNAYNRYPIFDEYLKYYNEIENIQFFMTKKMITNSYFVHADQEIRKEDWYQQALSKKGYVTWLYKEDIWTKKEYMTLTRAVYASDNSLLGILCIYISPDSLRELSSNEVYDAYISLNNETIVHNKNRDLIGTKPSFLAHLSNEINSESFVLDTSYLNEQVKINVRSFQPQKALDTSVQISTIIPVEDVMREPNIVIIKGFIVIIGSILISIILIILFIRSFDRRLHELKHAMNKVSKGNFNIRKQIAGKDEIGEVYRELYITAESIKKLINEVYVHKIKEERWKRKQKESEFKMLASQINPHFLYNTLEMIRMKAFINKDVEVANSVKLLSKIMRSSLERTDKPIPLEKEIDLVSTYLKIQKLRFGDKIDYDIETNCNIENYMVFPLLLQPIVENSVIHGIENKEGEGQIKIDIFEDNTSLVIQVKDNGVGITEPKLDKLKFRLSESEEQQSTSNRIGVFNVHQRIRLHYGDSYGLRIKSEVNKGTSVTLHLPLWKGQDSDA</sequence>
<keyword evidence="16" id="KW-1185">Reference proteome</keyword>
<keyword evidence="10" id="KW-0902">Two-component regulatory system</keyword>
<dbReference type="PROSITE" id="PS50885">
    <property type="entry name" value="HAMP"/>
    <property type="match status" value="1"/>
</dbReference>
<evidence type="ECO:0000256" key="1">
    <source>
        <dbReference type="ARBA" id="ARBA00000085"/>
    </source>
</evidence>
<keyword evidence="8 15" id="KW-0418">Kinase</keyword>
<keyword evidence="12" id="KW-1133">Transmembrane helix</keyword>
<keyword evidence="5" id="KW-0597">Phosphoprotein</keyword>
<feature type="domain" description="Histidine kinase" evidence="13">
    <location>
        <begin position="489"/>
        <end position="596"/>
    </location>
</feature>
<evidence type="ECO:0000256" key="11">
    <source>
        <dbReference type="ARBA" id="ARBA00023136"/>
    </source>
</evidence>
<dbReference type="PANTHER" id="PTHR34220:SF7">
    <property type="entry name" value="SENSOR HISTIDINE KINASE YPDA"/>
    <property type="match status" value="1"/>
</dbReference>
<dbReference type="PROSITE" id="PS50109">
    <property type="entry name" value="HIS_KIN"/>
    <property type="match status" value="1"/>
</dbReference>
<accession>A0ABT7LBH9</accession>
<feature type="transmembrane region" description="Helical" evidence="12">
    <location>
        <begin position="295"/>
        <end position="318"/>
    </location>
</feature>
<dbReference type="SUPFAM" id="SSF158472">
    <property type="entry name" value="HAMP domain-like"/>
    <property type="match status" value="1"/>
</dbReference>
<dbReference type="SMART" id="SM00304">
    <property type="entry name" value="HAMP"/>
    <property type="match status" value="1"/>
</dbReference>
<keyword evidence="7" id="KW-0547">Nucleotide-binding</keyword>
<evidence type="ECO:0000259" key="14">
    <source>
        <dbReference type="PROSITE" id="PS50885"/>
    </source>
</evidence>
<keyword evidence="11 12" id="KW-0472">Membrane</keyword>
<dbReference type="InterPro" id="IPR003594">
    <property type="entry name" value="HATPase_dom"/>
</dbReference>
<evidence type="ECO:0000256" key="9">
    <source>
        <dbReference type="ARBA" id="ARBA00022840"/>
    </source>
</evidence>
<dbReference type="InterPro" id="IPR050640">
    <property type="entry name" value="Bact_2-comp_sensor_kinase"/>
</dbReference>
<dbReference type="Gene3D" id="3.30.450.20">
    <property type="entry name" value="PAS domain"/>
    <property type="match status" value="1"/>
</dbReference>
<feature type="domain" description="HAMP" evidence="14">
    <location>
        <begin position="319"/>
        <end position="371"/>
    </location>
</feature>
<dbReference type="Pfam" id="PF02518">
    <property type="entry name" value="HATPase_c"/>
    <property type="match status" value="1"/>
</dbReference>
<dbReference type="InterPro" id="IPR005467">
    <property type="entry name" value="His_kinase_dom"/>
</dbReference>
<dbReference type="Pfam" id="PF06580">
    <property type="entry name" value="His_kinase"/>
    <property type="match status" value="1"/>
</dbReference>
<comment type="catalytic activity">
    <reaction evidence="1">
        <text>ATP + protein L-histidine = ADP + protein N-phospho-L-histidine.</text>
        <dbReference type="EC" id="2.7.13.3"/>
    </reaction>
</comment>
<gene>
    <name evidence="15" type="ORF">QQS35_15765</name>
</gene>
<dbReference type="EC" id="2.7.13.3" evidence="3"/>
<dbReference type="InterPro" id="IPR036890">
    <property type="entry name" value="HATPase_C_sf"/>
</dbReference>
<dbReference type="Gene3D" id="6.10.340.10">
    <property type="match status" value="1"/>
</dbReference>
<evidence type="ECO:0000256" key="5">
    <source>
        <dbReference type="ARBA" id="ARBA00022553"/>
    </source>
</evidence>
<evidence type="ECO:0000313" key="15">
    <source>
        <dbReference type="EMBL" id="MDL4841896.1"/>
    </source>
</evidence>
<dbReference type="InterPro" id="IPR003660">
    <property type="entry name" value="HAMP_dom"/>
</dbReference>
<dbReference type="InterPro" id="IPR010559">
    <property type="entry name" value="Sig_transdc_His_kin_internal"/>
</dbReference>
<evidence type="ECO:0000256" key="2">
    <source>
        <dbReference type="ARBA" id="ARBA00004651"/>
    </source>
</evidence>